<keyword evidence="6" id="KW-1185">Reference proteome</keyword>
<sequence>MGSESGSLSEELSCSGCWSPADGSPGSDDDGSGGSCKLFLFNLARSVTDEDLQPLFAPFAPLYSCVALGKKGTSRRFGFAKFGSQAAAQAALDTLRGTQLHGKEIDLKFAVALGEPDPAQGVAPKQRAKLRLQPAGPAAERLPAAGPAALEAPPHPLDAPPPMQHMLVVRHAPGLSHATIVQLAWCFQPLNISTSVDAAGAETSSLVFGLLQQAQAAQEAVLRRGAEAGYTPASGLISIPLHQAAAAIAPEPAAPQLPSMQQQREAVTMRPLYAGPRPPHLRPPYLLPPGYPYPPWMQPGPGPRPTTGPPMPGGPQPETLESPATQKGLNPAAASFSPTKGRAARAAGAQAQPAAACSGGSGGAVPPVAMPPVIHSIFNSIEAALAGRSFVPAWDRLQAECAAHPGRPLVTAEAVEYESGTEDEGDCPPDPREVFAAVASCNLNACFVTRSLMRRLAHVEVLLKATVVGDPGAAPSVLVGAVVRAYKLRQVQSTFIKPESGRLMLVLHDVNSPIPADHISNTNPLLPGAPPGNAAEGEVLELAAKLAFHGRRLFRHEASAAPAPALHCPLWPVAATAWRLQFAEYWAKEQGAKTGDELRLAAAQLRAMLGDEDEIKWRRRGVIGLDLAQEAAAVAAAFRLPWNAAASWMAQQGPELAPAACPPGGTPGSSDVTGEYQTRPPVSEVLGPQHDDACRAPGGAACRSLLRGAADPRQHARYMAAAYRGCNPAQQECEPAAQQAARPGGQLASHGAHPSGAAAASDSSSAGSSATGASEAASLDGGDAAELAEEEERLLAEASSTFSGAALPEYFPPGLAGQGPRPPAAFPNPHKHGPGGAENSDSQARSAAGSMARVAGKVAAVAQVAASLERAGSGRIAALHTRQ</sequence>
<feature type="compositionally biased region" description="Low complexity" evidence="3">
    <location>
        <begin position="748"/>
        <end position="778"/>
    </location>
</feature>
<keyword evidence="1 2" id="KW-0694">RNA-binding</keyword>
<dbReference type="Pfam" id="PF00076">
    <property type="entry name" value="RRM_1"/>
    <property type="match status" value="1"/>
</dbReference>
<feature type="compositionally biased region" description="Pro residues" evidence="3">
    <location>
        <begin position="296"/>
        <end position="315"/>
    </location>
</feature>
<evidence type="ECO:0000313" key="6">
    <source>
        <dbReference type="Proteomes" id="UP000008141"/>
    </source>
</evidence>
<dbReference type="RefSeq" id="XP_005843818.1">
    <property type="nucleotide sequence ID" value="XM_005843756.1"/>
</dbReference>
<accession>E1ZR41</accession>
<dbReference type="InterPro" id="IPR050502">
    <property type="entry name" value="Euk_RNA-bind_prot"/>
</dbReference>
<dbReference type="AlphaFoldDB" id="E1ZR41"/>
<dbReference type="SUPFAM" id="SSF54928">
    <property type="entry name" value="RNA-binding domain, RBD"/>
    <property type="match status" value="1"/>
</dbReference>
<dbReference type="eggNOG" id="KOG0144">
    <property type="taxonomic scope" value="Eukaryota"/>
</dbReference>
<feature type="region of interest" description="Disordered" evidence="3">
    <location>
        <begin position="296"/>
        <end position="344"/>
    </location>
</feature>
<dbReference type="InterPro" id="IPR012677">
    <property type="entry name" value="Nucleotide-bd_a/b_plait_sf"/>
</dbReference>
<dbReference type="InParanoid" id="E1ZR41"/>
<feature type="region of interest" description="Disordered" evidence="3">
    <location>
        <begin position="656"/>
        <end position="677"/>
    </location>
</feature>
<dbReference type="EMBL" id="GL433861">
    <property type="protein sequence ID" value="EFN51716.1"/>
    <property type="molecule type" value="Genomic_DNA"/>
</dbReference>
<organism evidence="6">
    <name type="scientific">Chlorella variabilis</name>
    <name type="common">Green alga</name>
    <dbReference type="NCBI Taxonomy" id="554065"/>
    <lineage>
        <taxon>Eukaryota</taxon>
        <taxon>Viridiplantae</taxon>
        <taxon>Chlorophyta</taxon>
        <taxon>core chlorophytes</taxon>
        <taxon>Trebouxiophyceae</taxon>
        <taxon>Chlorellales</taxon>
        <taxon>Chlorellaceae</taxon>
        <taxon>Chlorella clade</taxon>
        <taxon>Chlorella</taxon>
    </lineage>
</organism>
<dbReference type="Proteomes" id="UP000008141">
    <property type="component" value="Unassembled WGS sequence"/>
</dbReference>
<protein>
    <recommendedName>
        <fullName evidence="4">RRM domain-containing protein</fullName>
    </recommendedName>
</protein>
<feature type="compositionally biased region" description="Low complexity" evidence="3">
    <location>
        <begin position="1"/>
        <end position="26"/>
    </location>
</feature>
<evidence type="ECO:0000313" key="5">
    <source>
        <dbReference type="EMBL" id="EFN51716.1"/>
    </source>
</evidence>
<feature type="region of interest" description="Disordered" evidence="3">
    <location>
        <begin position="809"/>
        <end position="852"/>
    </location>
</feature>
<feature type="domain" description="RRM" evidence="4">
    <location>
        <begin position="36"/>
        <end position="112"/>
    </location>
</feature>
<dbReference type="PROSITE" id="PS50102">
    <property type="entry name" value="RRM"/>
    <property type="match status" value="1"/>
</dbReference>
<dbReference type="CDD" id="cd00590">
    <property type="entry name" value="RRM_SF"/>
    <property type="match status" value="1"/>
</dbReference>
<dbReference type="GO" id="GO:0003729">
    <property type="term" value="F:mRNA binding"/>
    <property type="evidence" value="ECO:0007669"/>
    <property type="project" value="TreeGrafter"/>
</dbReference>
<dbReference type="KEGG" id="cvr:CHLNCDRAFT_139878"/>
<dbReference type="InterPro" id="IPR035979">
    <property type="entry name" value="RBD_domain_sf"/>
</dbReference>
<reference evidence="5 6" key="1">
    <citation type="journal article" date="2010" name="Plant Cell">
        <title>The Chlorella variabilis NC64A genome reveals adaptation to photosymbiosis, coevolution with viruses, and cryptic sex.</title>
        <authorList>
            <person name="Blanc G."/>
            <person name="Duncan G."/>
            <person name="Agarkova I."/>
            <person name="Borodovsky M."/>
            <person name="Gurnon J."/>
            <person name="Kuo A."/>
            <person name="Lindquist E."/>
            <person name="Lucas S."/>
            <person name="Pangilinan J."/>
            <person name="Polle J."/>
            <person name="Salamov A."/>
            <person name="Terry A."/>
            <person name="Yamada T."/>
            <person name="Dunigan D.D."/>
            <person name="Grigoriev I.V."/>
            <person name="Claverie J.M."/>
            <person name="Van Etten J.L."/>
        </authorList>
    </citation>
    <scope>NUCLEOTIDE SEQUENCE [LARGE SCALE GENOMIC DNA]</scope>
    <source>
        <strain evidence="5 6">NC64A</strain>
    </source>
</reference>
<dbReference type="PANTHER" id="PTHR48025:SF1">
    <property type="entry name" value="RRM DOMAIN-CONTAINING PROTEIN"/>
    <property type="match status" value="1"/>
</dbReference>
<dbReference type="PANTHER" id="PTHR48025">
    <property type="entry name" value="OS02G0815200 PROTEIN"/>
    <property type="match status" value="1"/>
</dbReference>
<dbReference type="SMART" id="SM00360">
    <property type="entry name" value="RRM"/>
    <property type="match status" value="1"/>
</dbReference>
<evidence type="ECO:0000256" key="2">
    <source>
        <dbReference type="PROSITE-ProRule" id="PRU00176"/>
    </source>
</evidence>
<dbReference type="OrthoDB" id="515256at2759"/>
<dbReference type="GO" id="GO:0005634">
    <property type="term" value="C:nucleus"/>
    <property type="evidence" value="ECO:0007669"/>
    <property type="project" value="TreeGrafter"/>
</dbReference>
<dbReference type="Gene3D" id="3.30.70.330">
    <property type="match status" value="1"/>
</dbReference>
<proteinExistence type="predicted"/>
<name>E1ZR41_CHLVA</name>
<evidence type="ECO:0000256" key="3">
    <source>
        <dbReference type="SAM" id="MobiDB-lite"/>
    </source>
</evidence>
<dbReference type="GeneID" id="17351103"/>
<feature type="region of interest" description="Disordered" evidence="3">
    <location>
        <begin position="734"/>
        <end position="797"/>
    </location>
</feature>
<gene>
    <name evidence="5" type="ORF">CHLNCDRAFT_139878</name>
</gene>
<evidence type="ECO:0000259" key="4">
    <source>
        <dbReference type="PROSITE" id="PS50102"/>
    </source>
</evidence>
<evidence type="ECO:0000256" key="1">
    <source>
        <dbReference type="ARBA" id="ARBA00022884"/>
    </source>
</evidence>
<feature type="region of interest" description="Disordered" evidence="3">
    <location>
        <begin position="1"/>
        <end position="29"/>
    </location>
</feature>
<dbReference type="InterPro" id="IPR000504">
    <property type="entry name" value="RRM_dom"/>
</dbReference>